<dbReference type="KEGG" id="pabs:JIR001_06570"/>
<dbReference type="EMBL" id="AP024601">
    <property type="protein sequence ID" value="BCU80874.1"/>
    <property type="molecule type" value="Genomic_DNA"/>
</dbReference>
<dbReference type="InterPro" id="IPR016181">
    <property type="entry name" value="Acyl_CoA_acyltransferase"/>
</dbReference>
<dbReference type="GO" id="GO:0008080">
    <property type="term" value="F:N-acetyltransferase activity"/>
    <property type="evidence" value="ECO:0007669"/>
    <property type="project" value="InterPro"/>
</dbReference>
<name>A0A8D5UEK8_9BACL</name>
<dbReference type="CDD" id="cd04301">
    <property type="entry name" value="NAT_SF"/>
    <property type="match status" value="1"/>
</dbReference>
<accession>A0A8D5UEK8</accession>
<evidence type="ECO:0000313" key="4">
    <source>
        <dbReference type="Proteomes" id="UP000677436"/>
    </source>
</evidence>
<dbReference type="Proteomes" id="UP000677436">
    <property type="component" value="Chromosome"/>
</dbReference>
<organism evidence="3 4">
    <name type="scientific">Polycladomyces abyssicola</name>
    <dbReference type="NCBI Taxonomy" id="1125966"/>
    <lineage>
        <taxon>Bacteria</taxon>
        <taxon>Bacillati</taxon>
        <taxon>Bacillota</taxon>
        <taxon>Bacilli</taxon>
        <taxon>Bacillales</taxon>
        <taxon>Thermoactinomycetaceae</taxon>
        <taxon>Polycladomyces</taxon>
    </lineage>
</organism>
<protein>
    <recommendedName>
        <fullName evidence="2">N-acetyltransferase domain-containing protein</fullName>
    </recommendedName>
</protein>
<reference evidence="3" key="2">
    <citation type="journal article" date="2021" name="Microbiol. Resour. Announc.">
        <title>Complete Genome Sequence of Polycladomyces abyssicola JIR-001T, Isolated from Hemipelagic Sediment in Deep Seawater.</title>
        <authorList>
            <person name="Tsubouchi T."/>
            <person name="Kaneko Y."/>
        </authorList>
    </citation>
    <scope>NUCLEOTIDE SEQUENCE</scope>
    <source>
        <strain evidence="3">JIR-001</strain>
    </source>
</reference>
<evidence type="ECO:0000256" key="1">
    <source>
        <dbReference type="ARBA" id="ARBA00022679"/>
    </source>
</evidence>
<dbReference type="Gene3D" id="3.40.630.30">
    <property type="match status" value="1"/>
</dbReference>
<feature type="domain" description="N-acetyltransferase" evidence="2">
    <location>
        <begin position="1"/>
        <end position="78"/>
    </location>
</feature>
<dbReference type="PANTHER" id="PTHR13947:SF37">
    <property type="entry name" value="LD18367P"/>
    <property type="match status" value="1"/>
</dbReference>
<dbReference type="PANTHER" id="PTHR13947">
    <property type="entry name" value="GNAT FAMILY N-ACETYLTRANSFERASE"/>
    <property type="match status" value="1"/>
</dbReference>
<dbReference type="AlphaFoldDB" id="A0A8D5UEK8"/>
<sequence length="93" mass="10877">MFELRRLYVKPDVQRQGVGRRLLEAVIQAGRIKSMYAWVEQKNEIGRAFYARRGFVKVNERKEDFLGTVTVVEKWVWRCQKTASAFGTDGPPR</sequence>
<keyword evidence="4" id="KW-1185">Reference proteome</keyword>
<reference evidence="3" key="1">
    <citation type="journal article" date="2013" name="Int. J. Syst. Evol. Microbiol.">
        <title>Polycladomyces abyssicola gen. nov., sp. nov., a thermophilic filamentous bacterium isolated from hemipelagic sediment.</title>
        <authorList>
            <person name="Tsubouchi T."/>
            <person name="Shimane Y."/>
            <person name="Mori K."/>
            <person name="Usui K."/>
            <person name="Hiraki T."/>
            <person name="Tame A."/>
            <person name="Uematsu K."/>
            <person name="Maruyama T."/>
            <person name="Hatada Y."/>
        </authorList>
    </citation>
    <scope>NUCLEOTIDE SEQUENCE</scope>
    <source>
        <strain evidence="3">JIR-001</strain>
    </source>
</reference>
<dbReference type="InterPro" id="IPR050769">
    <property type="entry name" value="NAT_camello-type"/>
</dbReference>
<dbReference type="SUPFAM" id="SSF55729">
    <property type="entry name" value="Acyl-CoA N-acyltransferases (Nat)"/>
    <property type="match status" value="1"/>
</dbReference>
<gene>
    <name evidence="3" type="ORF">JIR001_06570</name>
</gene>
<evidence type="ECO:0000259" key="2">
    <source>
        <dbReference type="PROSITE" id="PS51186"/>
    </source>
</evidence>
<dbReference type="Pfam" id="PF13508">
    <property type="entry name" value="Acetyltransf_7"/>
    <property type="match status" value="1"/>
</dbReference>
<evidence type="ECO:0000313" key="3">
    <source>
        <dbReference type="EMBL" id="BCU80874.1"/>
    </source>
</evidence>
<dbReference type="InterPro" id="IPR000182">
    <property type="entry name" value="GNAT_dom"/>
</dbReference>
<dbReference type="PROSITE" id="PS51186">
    <property type="entry name" value="GNAT"/>
    <property type="match status" value="1"/>
</dbReference>
<keyword evidence="1" id="KW-0808">Transferase</keyword>
<proteinExistence type="predicted"/>